<evidence type="ECO:0000259" key="5">
    <source>
        <dbReference type="PROSITE" id="PS50177"/>
    </source>
</evidence>
<dbReference type="GO" id="GO:1990904">
    <property type="term" value="C:ribonucleoprotein complex"/>
    <property type="evidence" value="ECO:0007669"/>
    <property type="project" value="TreeGrafter"/>
</dbReference>
<dbReference type="InterPro" id="IPR039539">
    <property type="entry name" value="Ras_GTPase_bind_prot"/>
</dbReference>
<dbReference type="SUPFAM" id="SSF54928">
    <property type="entry name" value="RNA-binding domain, RBD"/>
    <property type="match status" value="1"/>
</dbReference>
<feature type="region of interest" description="Disordered" evidence="3">
    <location>
        <begin position="211"/>
        <end position="299"/>
    </location>
</feature>
<evidence type="ECO:0000259" key="4">
    <source>
        <dbReference type="PROSITE" id="PS50102"/>
    </source>
</evidence>
<dbReference type="OrthoDB" id="339151at2759"/>
<evidence type="ECO:0000256" key="2">
    <source>
        <dbReference type="PROSITE-ProRule" id="PRU00176"/>
    </source>
</evidence>
<dbReference type="SUPFAM" id="SSF54427">
    <property type="entry name" value="NTF2-like"/>
    <property type="match status" value="1"/>
</dbReference>
<dbReference type="OMA" id="ENHITAV"/>
<organism evidence="6 7">
    <name type="scientific">Actinidia chinensis var. chinensis</name>
    <name type="common">Chinese soft-hair kiwi</name>
    <dbReference type="NCBI Taxonomy" id="1590841"/>
    <lineage>
        <taxon>Eukaryota</taxon>
        <taxon>Viridiplantae</taxon>
        <taxon>Streptophyta</taxon>
        <taxon>Embryophyta</taxon>
        <taxon>Tracheophyta</taxon>
        <taxon>Spermatophyta</taxon>
        <taxon>Magnoliopsida</taxon>
        <taxon>eudicotyledons</taxon>
        <taxon>Gunneridae</taxon>
        <taxon>Pentapetalae</taxon>
        <taxon>asterids</taxon>
        <taxon>Ericales</taxon>
        <taxon>Actinidiaceae</taxon>
        <taxon>Actinidia</taxon>
    </lineage>
</organism>
<dbReference type="PANTHER" id="PTHR10693:SF75">
    <property type="entry name" value="NUCLEAR TRANSPORT FACTOR 2"/>
    <property type="match status" value="1"/>
</dbReference>
<dbReference type="AlphaFoldDB" id="A0A2R6RKH3"/>
<dbReference type="PROSITE" id="PS50177">
    <property type="entry name" value="NTF2_DOMAIN"/>
    <property type="match status" value="1"/>
</dbReference>
<dbReference type="InterPro" id="IPR000504">
    <property type="entry name" value="RRM_dom"/>
</dbReference>
<dbReference type="InterPro" id="IPR012677">
    <property type="entry name" value="Nucleotide-bd_a/b_plait_sf"/>
</dbReference>
<proteinExistence type="predicted"/>
<evidence type="ECO:0000313" key="6">
    <source>
        <dbReference type="EMBL" id="PSS30512.1"/>
    </source>
</evidence>
<accession>A0A2R6RKH3</accession>
<dbReference type="GO" id="GO:0005829">
    <property type="term" value="C:cytosol"/>
    <property type="evidence" value="ECO:0007669"/>
    <property type="project" value="TreeGrafter"/>
</dbReference>
<evidence type="ECO:0000256" key="3">
    <source>
        <dbReference type="SAM" id="MobiDB-lite"/>
    </source>
</evidence>
<dbReference type="Gramene" id="PSS30512">
    <property type="protein sequence ID" value="PSS30512"/>
    <property type="gene ID" value="CEY00_Acc05798"/>
</dbReference>
<dbReference type="FunFam" id="3.10.450.50:FF:000003">
    <property type="entry name" value="Nuclear transport factor 2 family protein"/>
    <property type="match status" value="1"/>
</dbReference>
<dbReference type="Proteomes" id="UP000241394">
    <property type="component" value="Chromosome LG5"/>
</dbReference>
<dbReference type="CDD" id="cd00590">
    <property type="entry name" value="RRM_SF"/>
    <property type="match status" value="1"/>
</dbReference>
<dbReference type="InParanoid" id="A0A2R6RKH3"/>
<dbReference type="InterPro" id="IPR032710">
    <property type="entry name" value="NTF2-like_dom_sf"/>
</dbReference>
<dbReference type="Gene3D" id="3.30.70.330">
    <property type="match status" value="1"/>
</dbReference>
<reference evidence="6 7" key="1">
    <citation type="submission" date="2017-07" db="EMBL/GenBank/DDBJ databases">
        <title>An improved, manually edited Actinidia chinensis var. chinensis (kiwifruit) genome highlights the challenges associated with draft genomes and gene prediction in plants.</title>
        <authorList>
            <person name="Pilkington S."/>
            <person name="Crowhurst R."/>
            <person name="Hilario E."/>
            <person name="Nardozza S."/>
            <person name="Fraser L."/>
            <person name="Peng Y."/>
            <person name="Gunaseelan K."/>
            <person name="Simpson R."/>
            <person name="Tahir J."/>
            <person name="Deroles S."/>
            <person name="Templeton K."/>
            <person name="Luo Z."/>
            <person name="Davy M."/>
            <person name="Cheng C."/>
            <person name="Mcneilage M."/>
            <person name="Scaglione D."/>
            <person name="Liu Y."/>
            <person name="Zhang Q."/>
            <person name="Datson P."/>
            <person name="De Silva N."/>
            <person name="Gardiner S."/>
            <person name="Bassett H."/>
            <person name="Chagne D."/>
            <person name="Mccallum J."/>
            <person name="Dzierzon H."/>
            <person name="Deng C."/>
            <person name="Wang Y.-Y."/>
            <person name="Barron N."/>
            <person name="Manako K."/>
            <person name="Bowen J."/>
            <person name="Foster T."/>
            <person name="Erridge Z."/>
            <person name="Tiffin H."/>
            <person name="Waite C."/>
            <person name="Davies K."/>
            <person name="Grierson E."/>
            <person name="Laing W."/>
            <person name="Kirk R."/>
            <person name="Chen X."/>
            <person name="Wood M."/>
            <person name="Montefiori M."/>
            <person name="Brummell D."/>
            <person name="Schwinn K."/>
            <person name="Catanach A."/>
            <person name="Fullerton C."/>
            <person name="Li D."/>
            <person name="Meiyalaghan S."/>
            <person name="Nieuwenhuizen N."/>
            <person name="Read N."/>
            <person name="Prakash R."/>
            <person name="Hunter D."/>
            <person name="Zhang H."/>
            <person name="Mckenzie M."/>
            <person name="Knabel M."/>
            <person name="Harris A."/>
            <person name="Allan A."/>
            <person name="Chen A."/>
            <person name="Janssen B."/>
            <person name="Plunkett B."/>
            <person name="Dwamena C."/>
            <person name="Voogd C."/>
            <person name="Leif D."/>
            <person name="Lafferty D."/>
            <person name="Souleyre E."/>
            <person name="Varkonyi-Gasic E."/>
            <person name="Gambi F."/>
            <person name="Hanley J."/>
            <person name="Yao J.-L."/>
            <person name="Cheung J."/>
            <person name="David K."/>
            <person name="Warren B."/>
            <person name="Marsh K."/>
            <person name="Snowden K."/>
            <person name="Lin-Wang K."/>
            <person name="Brian L."/>
            <person name="Martinez-Sanchez M."/>
            <person name="Wang M."/>
            <person name="Ileperuma N."/>
            <person name="Macnee N."/>
            <person name="Campin R."/>
            <person name="Mcatee P."/>
            <person name="Drummond R."/>
            <person name="Espley R."/>
            <person name="Ireland H."/>
            <person name="Wu R."/>
            <person name="Atkinson R."/>
            <person name="Karunairetnam S."/>
            <person name="Bulley S."/>
            <person name="Chunkath S."/>
            <person name="Hanley Z."/>
            <person name="Storey R."/>
            <person name="Thrimawithana A."/>
            <person name="Thomson S."/>
            <person name="David C."/>
            <person name="Testolin R."/>
        </authorList>
    </citation>
    <scope>NUCLEOTIDE SEQUENCE [LARGE SCALE GENOMIC DNA]</scope>
    <source>
        <strain evidence="7">cv. Red5</strain>
        <tissue evidence="6">Young leaf</tissue>
    </source>
</reference>
<keyword evidence="7" id="KW-1185">Reference proteome</keyword>
<dbReference type="EMBL" id="NKQK01000005">
    <property type="protein sequence ID" value="PSS30512.1"/>
    <property type="molecule type" value="Genomic_DNA"/>
</dbReference>
<keyword evidence="1 2" id="KW-0694">RNA-binding</keyword>
<dbReference type="SMART" id="SM00360">
    <property type="entry name" value="RRM"/>
    <property type="match status" value="1"/>
</dbReference>
<dbReference type="Pfam" id="PF00076">
    <property type="entry name" value="RRM_1"/>
    <property type="match status" value="1"/>
</dbReference>
<protein>
    <submittedName>
        <fullName evidence="6">G3BP-like protein</fullName>
    </submittedName>
</protein>
<dbReference type="InterPro" id="IPR002075">
    <property type="entry name" value="NTF2_dom"/>
</dbReference>
<dbReference type="GO" id="GO:0003729">
    <property type="term" value="F:mRNA binding"/>
    <property type="evidence" value="ECO:0007669"/>
    <property type="project" value="TreeGrafter"/>
</dbReference>
<dbReference type="Pfam" id="PF02136">
    <property type="entry name" value="NTF2"/>
    <property type="match status" value="1"/>
</dbReference>
<dbReference type="Gene3D" id="3.10.450.50">
    <property type="match status" value="1"/>
</dbReference>
<sequence length="465" mass="51386">MATQTEFSPIPPTAQVVGNAFVDQYYRILHLSPEIVHRFYQESSVLSRAEPNGVMALVTTLKGINNKICSLDYKNYKAEIKTADAQESYKDGVIVLVTGRLTGPDNVGRKFTQTFFLAPQNNGYFILNDVFRYVEDSDQLESSEVIVNRIHDTPLASQPLVRDPEPDHVSNPPSTMTTLMEEVQKVNEEAYEQFDNEKRVVREKEATLDCEPQPNENHITAVTESTSSTVQEDTPKKSYASILSSQTKKGGSRPTKVYVPANTSRLAPKKNEKRSLGLVASDPAPEASASSASGSAFESGNAHEEVKGYSIYVRNLPLNVTVAQLEVEFKKFGPIKQGGVQVRRNKGFCFGFVEFQNSGSMKSAIQASPIIIGDKQAVVEIKRTTTRVGSGRGRFPFGRGEFRSNGFRDRRYVASVRGYRRSEFGGRGDFSGRGRGPGRRGGDGYRQGRGRGNRRGGLIWNVVSS</sequence>
<evidence type="ECO:0000256" key="1">
    <source>
        <dbReference type="ARBA" id="ARBA00022884"/>
    </source>
</evidence>
<dbReference type="CDD" id="cd00780">
    <property type="entry name" value="NTF2"/>
    <property type="match status" value="1"/>
</dbReference>
<evidence type="ECO:0000313" key="7">
    <source>
        <dbReference type="Proteomes" id="UP000241394"/>
    </source>
</evidence>
<feature type="compositionally biased region" description="Low complexity" evidence="3">
    <location>
        <begin position="280"/>
        <end position="299"/>
    </location>
</feature>
<reference evidence="7" key="2">
    <citation type="journal article" date="2018" name="BMC Genomics">
        <title>A manually annotated Actinidia chinensis var. chinensis (kiwifruit) genome highlights the challenges associated with draft genomes and gene prediction in plants.</title>
        <authorList>
            <person name="Pilkington S.M."/>
            <person name="Crowhurst R."/>
            <person name="Hilario E."/>
            <person name="Nardozza S."/>
            <person name="Fraser L."/>
            <person name="Peng Y."/>
            <person name="Gunaseelan K."/>
            <person name="Simpson R."/>
            <person name="Tahir J."/>
            <person name="Deroles S.C."/>
            <person name="Templeton K."/>
            <person name="Luo Z."/>
            <person name="Davy M."/>
            <person name="Cheng C."/>
            <person name="McNeilage M."/>
            <person name="Scaglione D."/>
            <person name="Liu Y."/>
            <person name="Zhang Q."/>
            <person name="Datson P."/>
            <person name="De Silva N."/>
            <person name="Gardiner S.E."/>
            <person name="Bassett H."/>
            <person name="Chagne D."/>
            <person name="McCallum J."/>
            <person name="Dzierzon H."/>
            <person name="Deng C."/>
            <person name="Wang Y.Y."/>
            <person name="Barron L."/>
            <person name="Manako K."/>
            <person name="Bowen J."/>
            <person name="Foster T.M."/>
            <person name="Erridge Z.A."/>
            <person name="Tiffin H."/>
            <person name="Waite C.N."/>
            <person name="Davies K.M."/>
            <person name="Grierson E.P."/>
            <person name="Laing W.A."/>
            <person name="Kirk R."/>
            <person name="Chen X."/>
            <person name="Wood M."/>
            <person name="Montefiori M."/>
            <person name="Brummell D.A."/>
            <person name="Schwinn K.E."/>
            <person name="Catanach A."/>
            <person name="Fullerton C."/>
            <person name="Li D."/>
            <person name="Meiyalaghan S."/>
            <person name="Nieuwenhuizen N."/>
            <person name="Read N."/>
            <person name="Prakash R."/>
            <person name="Hunter D."/>
            <person name="Zhang H."/>
            <person name="McKenzie M."/>
            <person name="Knabel M."/>
            <person name="Harris A."/>
            <person name="Allan A.C."/>
            <person name="Gleave A."/>
            <person name="Chen A."/>
            <person name="Janssen B.J."/>
            <person name="Plunkett B."/>
            <person name="Ampomah-Dwamena C."/>
            <person name="Voogd C."/>
            <person name="Leif D."/>
            <person name="Lafferty D."/>
            <person name="Souleyre E.J.F."/>
            <person name="Varkonyi-Gasic E."/>
            <person name="Gambi F."/>
            <person name="Hanley J."/>
            <person name="Yao J.L."/>
            <person name="Cheung J."/>
            <person name="David K.M."/>
            <person name="Warren B."/>
            <person name="Marsh K."/>
            <person name="Snowden K.C."/>
            <person name="Lin-Wang K."/>
            <person name="Brian L."/>
            <person name="Martinez-Sanchez M."/>
            <person name="Wang M."/>
            <person name="Ileperuma N."/>
            <person name="Macnee N."/>
            <person name="Campin R."/>
            <person name="McAtee P."/>
            <person name="Drummond R.S.M."/>
            <person name="Espley R.V."/>
            <person name="Ireland H.S."/>
            <person name="Wu R."/>
            <person name="Atkinson R.G."/>
            <person name="Karunairetnam S."/>
            <person name="Bulley S."/>
            <person name="Chunkath S."/>
            <person name="Hanley Z."/>
            <person name="Storey R."/>
            <person name="Thrimawithana A.H."/>
            <person name="Thomson S."/>
            <person name="David C."/>
            <person name="Testolin R."/>
            <person name="Huang H."/>
            <person name="Hellens R.P."/>
            <person name="Schaffer R.J."/>
        </authorList>
    </citation>
    <scope>NUCLEOTIDE SEQUENCE [LARGE SCALE GENOMIC DNA]</scope>
    <source>
        <strain evidence="7">cv. Red5</strain>
    </source>
</reference>
<dbReference type="InterPro" id="IPR035979">
    <property type="entry name" value="RBD_domain_sf"/>
</dbReference>
<feature type="domain" description="RRM" evidence="4">
    <location>
        <begin position="309"/>
        <end position="384"/>
    </location>
</feature>
<gene>
    <name evidence="6" type="ORF">CEY00_Acc05798</name>
</gene>
<dbReference type="PROSITE" id="PS50102">
    <property type="entry name" value="RRM"/>
    <property type="match status" value="1"/>
</dbReference>
<feature type="region of interest" description="Disordered" evidence="3">
    <location>
        <begin position="425"/>
        <end position="457"/>
    </location>
</feature>
<name>A0A2R6RKH3_ACTCC</name>
<dbReference type="STRING" id="1590841.A0A2R6RKH3"/>
<comment type="caution">
    <text evidence="6">The sequence shown here is derived from an EMBL/GenBank/DDBJ whole genome shotgun (WGS) entry which is preliminary data.</text>
</comment>
<dbReference type="InterPro" id="IPR018222">
    <property type="entry name" value="Nuclear_transport_factor_2_euk"/>
</dbReference>
<feature type="compositionally biased region" description="Polar residues" evidence="3">
    <location>
        <begin position="214"/>
        <end position="232"/>
    </location>
</feature>
<feature type="domain" description="NTF2" evidence="5">
    <location>
        <begin position="17"/>
        <end position="133"/>
    </location>
</feature>
<dbReference type="PANTHER" id="PTHR10693">
    <property type="entry name" value="RAS GTPASE-ACTIVATING PROTEIN-BINDING PROTEIN"/>
    <property type="match status" value="1"/>
</dbReference>